<gene>
    <name evidence="2" type="ORF">RMAR00112_LOCUS2326</name>
</gene>
<feature type="compositionally biased region" description="Basic and acidic residues" evidence="1">
    <location>
        <begin position="27"/>
        <end position="40"/>
    </location>
</feature>
<feature type="compositionally biased region" description="Acidic residues" evidence="1">
    <location>
        <begin position="41"/>
        <end position="52"/>
    </location>
</feature>
<protein>
    <submittedName>
        <fullName evidence="2">Uncharacterized protein</fullName>
    </submittedName>
</protein>
<evidence type="ECO:0000313" key="2">
    <source>
        <dbReference type="EMBL" id="CAE0034380.1"/>
    </source>
</evidence>
<feature type="compositionally biased region" description="Basic and acidic residues" evidence="1">
    <location>
        <begin position="133"/>
        <end position="155"/>
    </location>
</feature>
<dbReference type="AlphaFoldDB" id="A0A7S2ZAY4"/>
<feature type="compositionally biased region" description="Acidic residues" evidence="1">
    <location>
        <begin position="99"/>
        <end position="110"/>
    </location>
</feature>
<proteinExistence type="predicted"/>
<accession>A0A7S2ZAY4</accession>
<name>A0A7S2ZAY4_9RHOD</name>
<evidence type="ECO:0000256" key="1">
    <source>
        <dbReference type="SAM" id="MobiDB-lite"/>
    </source>
</evidence>
<feature type="region of interest" description="Disordered" evidence="1">
    <location>
        <begin position="1"/>
        <end position="253"/>
    </location>
</feature>
<feature type="compositionally biased region" description="Basic and acidic residues" evidence="1">
    <location>
        <begin position="180"/>
        <end position="197"/>
    </location>
</feature>
<reference evidence="2" key="1">
    <citation type="submission" date="2021-01" db="EMBL/GenBank/DDBJ databases">
        <authorList>
            <person name="Corre E."/>
            <person name="Pelletier E."/>
            <person name="Niang G."/>
            <person name="Scheremetjew M."/>
            <person name="Finn R."/>
            <person name="Kale V."/>
            <person name="Holt S."/>
            <person name="Cochrane G."/>
            <person name="Meng A."/>
            <person name="Brown T."/>
            <person name="Cohen L."/>
        </authorList>
    </citation>
    <scope>NUCLEOTIDE SEQUENCE</scope>
    <source>
        <strain evidence="2">CCMP 769</strain>
    </source>
</reference>
<feature type="compositionally biased region" description="Basic residues" evidence="1">
    <location>
        <begin position="1"/>
        <end position="11"/>
    </location>
</feature>
<feature type="compositionally biased region" description="Acidic residues" evidence="1">
    <location>
        <begin position="59"/>
        <end position="77"/>
    </location>
</feature>
<dbReference type="EMBL" id="HBHW01003237">
    <property type="protein sequence ID" value="CAE0034380.1"/>
    <property type="molecule type" value="Transcribed_RNA"/>
</dbReference>
<sequence>MGGRRSRGKRRAPVEPSVEVGDEIDEFVSRREEVRLGGRDLDEEQSEEEVDETPVMGLEGEDGSEEDDDDDDDEGEDEAWKKKKLYYGGDNVDYNLMSSDEEDALEEEEQEALRLQSREAEELEEEDFAGQDVGEHTEESAAKLDKRQDDKDNIHEQATVMESVRKALGTVSDDEDEDESNTKREFDRGLQERRHPEVCQPFPKLKSSQSWRKISRTHRAPCGARAVRPGTSQSLRKEGQVVPTGGPVSACPH</sequence>
<organism evidence="2">
    <name type="scientific">Rhodosorus marinus</name>
    <dbReference type="NCBI Taxonomy" id="101924"/>
    <lineage>
        <taxon>Eukaryota</taxon>
        <taxon>Rhodophyta</taxon>
        <taxon>Stylonematophyceae</taxon>
        <taxon>Stylonematales</taxon>
        <taxon>Stylonemataceae</taxon>
        <taxon>Rhodosorus</taxon>
    </lineage>
</organism>